<dbReference type="EMBL" id="UYRU01048947">
    <property type="protein sequence ID" value="VDN10344.1"/>
    <property type="molecule type" value="Genomic_DNA"/>
</dbReference>
<name>A0A3P7L0W5_DIBLA</name>
<keyword evidence="2" id="KW-1185">Reference proteome</keyword>
<dbReference type="AlphaFoldDB" id="A0A3P7L0W5"/>
<feature type="non-terminal residue" evidence="1">
    <location>
        <position position="1"/>
    </location>
</feature>
<organism evidence="1 2">
    <name type="scientific">Dibothriocephalus latus</name>
    <name type="common">Fish tapeworm</name>
    <name type="synonym">Diphyllobothrium latum</name>
    <dbReference type="NCBI Taxonomy" id="60516"/>
    <lineage>
        <taxon>Eukaryota</taxon>
        <taxon>Metazoa</taxon>
        <taxon>Spiralia</taxon>
        <taxon>Lophotrochozoa</taxon>
        <taxon>Platyhelminthes</taxon>
        <taxon>Cestoda</taxon>
        <taxon>Eucestoda</taxon>
        <taxon>Diphyllobothriidea</taxon>
        <taxon>Diphyllobothriidae</taxon>
        <taxon>Dibothriocephalus</taxon>
    </lineage>
</organism>
<sequence length="124" mass="13548">HTVIREGQVVDYGLRDARGRLHTSGVKESPVSSASISMADNMILKKVGASTYPCFTAFVTAKASDTIPCSHPVVELAYQVDEVIRAAEFMHDFTESVLVHRVEGFSQVQEGSVKVSMHLLTLLL</sequence>
<dbReference type="Proteomes" id="UP000281553">
    <property type="component" value="Unassembled WGS sequence"/>
</dbReference>
<protein>
    <submittedName>
        <fullName evidence="1">Uncharacterized protein</fullName>
    </submittedName>
</protein>
<accession>A0A3P7L0W5</accession>
<dbReference type="OrthoDB" id="10582341at2759"/>
<evidence type="ECO:0000313" key="2">
    <source>
        <dbReference type="Proteomes" id="UP000281553"/>
    </source>
</evidence>
<proteinExistence type="predicted"/>
<evidence type="ECO:0000313" key="1">
    <source>
        <dbReference type="EMBL" id="VDN10344.1"/>
    </source>
</evidence>
<reference evidence="1 2" key="1">
    <citation type="submission" date="2018-11" db="EMBL/GenBank/DDBJ databases">
        <authorList>
            <consortium name="Pathogen Informatics"/>
        </authorList>
    </citation>
    <scope>NUCLEOTIDE SEQUENCE [LARGE SCALE GENOMIC DNA]</scope>
</reference>
<gene>
    <name evidence="1" type="ORF">DILT_LOCUS6175</name>
</gene>